<sequence>MMKLFPNGAASSLVLVVLFLLLTIGGSLRLSPHHYTTATSHEMAAASTYEDHQAHINHQALQLIVISSYFGFKERATEGIGMEVHPTGSSLPDCSHACGPCFPCKRVMVSFKCSVAESCPIVYRCMCKGKYYHVPSN</sequence>
<organism evidence="1 2">
    <name type="scientific">Pistacia integerrima</name>
    <dbReference type="NCBI Taxonomy" id="434235"/>
    <lineage>
        <taxon>Eukaryota</taxon>
        <taxon>Viridiplantae</taxon>
        <taxon>Streptophyta</taxon>
        <taxon>Embryophyta</taxon>
        <taxon>Tracheophyta</taxon>
        <taxon>Spermatophyta</taxon>
        <taxon>Magnoliopsida</taxon>
        <taxon>eudicotyledons</taxon>
        <taxon>Gunneridae</taxon>
        <taxon>Pentapetalae</taxon>
        <taxon>rosids</taxon>
        <taxon>malvids</taxon>
        <taxon>Sapindales</taxon>
        <taxon>Anacardiaceae</taxon>
        <taxon>Pistacia</taxon>
    </lineage>
</organism>
<dbReference type="EMBL" id="CM047745">
    <property type="protein sequence ID" value="KAJ0026207.1"/>
    <property type="molecule type" value="Genomic_DNA"/>
</dbReference>
<accession>A0ACC0Y014</accession>
<dbReference type="Proteomes" id="UP001163603">
    <property type="component" value="Chromosome 10"/>
</dbReference>
<proteinExistence type="predicted"/>
<name>A0ACC0Y014_9ROSI</name>
<gene>
    <name evidence="1" type="ORF">Pint_07786</name>
</gene>
<protein>
    <submittedName>
        <fullName evidence="1">Uncharacterized protein</fullName>
    </submittedName>
</protein>
<reference evidence="2" key="1">
    <citation type="journal article" date="2023" name="G3 (Bethesda)">
        <title>Genome assembly and association tests identify interacting loci associated with vigor, precocity, and sex in interspecific pistachio rootstocks.</title>
        <authorList>
            <person name="Palmer W."/>
            <person name="Jacygrad E."/>
            <person name="Sagayaradj S."/>
            <person name="Cavanaugh K."/>
            <person name="Han R."/>
            <person name="Bertier L."/>
            <person name="Beede B."/>
            <person name="Kafkas S."/>
            <person name="Golino D."/>
            <person name="Preece J."/>
            <person name="Michelmore R."/>
        </authorList>
    </citation>
    <scope>NUCLEOTIDE SEQUENCE [LARGE SCALE GENOMIC DNA]</scope>
</reference>
<comment type="caution">
    <text evidence="1">The sequence shown here is derived from an EMBL/GenBank/DDBJ whole genome shotgun (WGS) entry which is preliminary data.</text>
</comment>
<evidence type="ECO:0000313" key="2">
    <source>
        <dbReference type="Proteomes" id="UP001163603"/>
    </source>
</evidence>
<keyword evidence="2" id="KW-1185">Reference proteome</keyword>
<evidence type="ECO:0000313" key="1">
    <source>
        <dbReference type="EMBL" id="KAJ0026207.1"/>
    </source>
</evidence>